<sequence>MQKFFEKYSLGIIVLIAVILRIFKLRYAFYGHTNELARDLLVSYNFLSQGDIPLLGPSASLGGFNFGAFYYYLLAPFVWLSHYYAWGAIAASGFFSVAQVVMLYFLLKLWFQDKVPALLGAFLLAISMYDIQNAYYVSNPNLMPFFILVFFYCLTKIIQGAAGWKTTVIAGVSLGLATQLHATALLILPVVYVLSIFLYRKIIQVKGIMITVIFAALTYIPYLVYELQHDFINTFGIFRLGEHYFSFFPHIISLKAIMIFWYSLVFFKNGYFDFFSINKVIYLAVSFLFVLIAVWVWYKIRSFRGALTNSPISTEGNFLLLTWMTVGTLIFVFFQGRVPEFYFLVLWPIPLIYFAYASSWLYKNFPKEAISLLVLFMMAQAVQLYYFFPQIEKKEMDYDNYKLIFDFTLASGDSNFKVIDDTGYPYFLYYYAKVAKFDGHVSKSLADTIYFIVQDQDSLSVEPPHYIKTKEYEFSKYHLLEYQRGS</sequence>
<dbReference type="EMBL" id="MFEJ01000003">
    <property type="protein sequence ID" value="OGE80637.1"/>
    <property type="molecule type" value="Genomic_DNA"/>
</dbReference>
<evidence type="ECO:0000256" key="8">
    <source>
        <dbReference type="SAM" id="Phobius"/>
    </source>
</evidence>
<dbReference type="PANTHER" id="PTHR33908">
    <property type="entry name" value="MANNOSYLTRANSFERASE YKCB-RELATED"/>
    <property type="match status" value="1"/>
</dbReference>
<dbReference type="GO" id="GO:0016763">
    <property type="term" value="F:pentosyltransferase activity"/>
    <property type="evidence" value="ECO:0007669"/>
    <property type="project" value="TreeGrafter"/>
</dbReference>
<dbReference type="PANTHER" id="PTHR33908:SF11">
    <property type="entry name" value="MEMBRANE PROTEIN"/>
    <property type="match status" value="1"/>
</dbReference>
<feature type="transmembrane region" description="Helical" evidence="8">
    <location>
        <begin position="176"/>
        <end position="198"/>
    </location>
</feature>
<feature type="transmembrane region" description="Helical" evidence="8">
    <location>
        <begin position="118"/>
        <end position="138"/>
    </location>
</feature>
<feature type="transmembrane region" description="Helical" evidence="8">
    <location>
        <begin position="145"/>
        <end position="164"/>
    </location>
</feature>
<comment type="subcellular location">
    <subcellularLocation>
        <location evidence="1">Cell membrane</location>
        <topology evidence="1">Multi-pass membrane protein</topology>
    </subcellularLocation>
</comment>
<evidence type="ECO:0000256" key="3">
    <source>
        <dbReference type="ARBA" id="ARBA00022676"/>
    </source>
</evidence>
<feature type="transmembrane region" description="Helical" evidence="8">
    <location>
        <begin position="279"/>
        <end position="298"/>
    </location>
</feature>
<evidence type="ECO:0000256" key="1">
    <source>
        <dbReference type="ARBA" id="ARBA00004651"/>
    </source>
</evidence>
<feature type="transmembrane region" description="Helical" evidence="8">
    <location>
        <begin position="369"/>
        <end position="388"/>
    </location>
</feature>
<keyword evidence="7 8" id="KW-0472">Membrane</keyword>
<evidence type="ECO:0000256" key="4">
    <source>
        <dbReference type="ARBA" id="ARBA00022679"/>
    </source>
</evidence>
<comment type="caution">
    <text evidence="9">The sequence shown here is derived from an EMBL/GenBank/DDBJ whole genome shotgun (WGS) entry which is preliminary data.</text>
</comment>
<proteinExistence type="predicted"/>
<evidence type="ECO:0000256" key="6">
    <source>
        <dbReference type="ARBA" id="ARBA00022989"/>
    </source>
</evidence>
<feature type="transmembrane region" description="Helical" evidence="8">
    <location>
        <begin position="205"/>
        <end position="224"/>
    </location>
</feature>
<accession>A0A1F5NSL6</accession>
<feature type="transmembrane region" description="Helical" evidence="8">
    <location>
        <begin position="244"/>
        <end position="267"/>
    </location>
</feature>
<evidence type="ECO:0000256" key="2">
    <source>
        <dbReference type="ARBA" id="ARBA00022475"/>
    </source>
</evidence>
<feature type="transmembrane region" description="Helical" evidence="8">
    <location>
        <begin position="12"/>
        <end position="32"/>
    </location>
</feature>
<keyword evidence="2" id="KW-1003">Cell membrane</keyword>
<keyword evidence="4" id="KW-0808">Transferase</keyword>
<protein>
    <submittedName>
        <fullName evidence="9">Uncharacterized protein</fullName>
    </submittedName>
</protein>
<dbReference type="AlphaFoldDB" id="A0A1F5NSL6"/>
<gene>
    <name evidence="9" type="ORF">A2660_00820</name>
</gene>
<organism evidence="9 10">
    <name type="scientific">Candidatus Doudnabacteria bacterium RIFCSPHIGHO2_01_FULL_45_18</name>
    <dbReference type="NCBI Taxonomy" id="1817823"/>
    <lineage>
        <taxon>Bacteria</taxon>
        <taxon>Candidatus Doudnaibacteriota</taxon>
    </lineage>
</organism>
<keyword evidence="3" id="KW-0328">Glycosyltransferase</keyword>
<keyword evidence="5 8" id="KW-0812">Transmembrane</keyword>
<keyword evidence="6 8" id="KW-1133">Transmembrane helix</keyword>
<reference evidence="9 10" key="1">
    <citation type="journal article" date="2016" name="Nat. Commun.">
        <title>Thousands of microbial genomes shed light on interconnected biogeochemical processes in an aquifer system.</title>
        <authorList>
            <person name="Anantharaman K."/>
            <person name="Brown C.T."/>
            <person name="Hug L.A."/>
            <person name="Sharon I."/>
            <person name="Castelle C.J."/>
            <person name="Probst A.J."/>
            <person name="Thomas B.C."/>
            <person name="Singh A."/>
            <person name="Wilkins M.J."/>
            <person name="Karaoz U."/>
            <person name="Brodie E.L."/>
            <person name="Williams K.H."/>
            <person name="Hubbard S.S."/>
            <person name="Banfield J.F."/>
        </authorList>
    </citation>
    <scope>NUCLEOTIDE SEQUENCE [LARGE SCALE GENOMIC DNA]</scope>
</reference>
<feature type="transmembrane region" description="Helical" evidence="8">
    <location>
        <begin position="341"/>
        <end position="363"/>
    </location>
</feature>
<dbReference type="Proteomes" id="UP000176233">
    <property type="component" value="Unassembled WGS sequence"/>
</dbReference>
<feature type="transmembrane region" description="Helical" evidence="8">
    <location>
        <begin position="52"/>
        <end position="73"/>
    </location>
</feature>
<dbReference type="GO" id="GO:0009103">
    <property type="term" value="P:lipopolysaccharide biosynthetic process"/>
    <property type="evidence" value="ECO:0007669"/>
    <property type="project" value="UniProtKB-ARBA"/>
</dbReference>
<evidence type="ECO:0000313" key="10">
    <source>
        <dbReference type="Proteomes" id="UP000176233"/>
    </source>
</evidence>
<feature type="transmembrane region" description="Helical" evidence="8">
    <location>
        <begin position="85"/>
        <end position="106"/>
    </location>
</feature>
<feature type="transmembrane region" description="Helical" evidence="8">
    <location>
        <begin position="318"/>
        <end position="334"/>
    </location>
</feature>
<evidence type="ECO:0000256" key="7">
    <source>
        <dbReference type="ARBA" id="ARBA00023136"/>
    </source>
</evidence>
<evidence type="ECO:0000256" key="5">
    <source>
        <dbReference type="ARBA" id="ARBA00022692"/>
    </source>
</evidence>
<evidence type="ECO:0000313" key="9">
    <source>
        <dbReference type="EMBL" id="OGE80637.1"/>
    </source>
</evidence>
<dbReference type="InterPro" id="IPR050297">
    <property type="entry name" value="LipidA_mod_glycosyltrf_83"/>
</dbReference>
<dbReference type="GO" id="GO:0005886">
    <property type="term" value="C:plasma membrane"/>
    <property type="evidence" value="ECO:0007669"/>
    <property type="project" value="UniProtKB-SubCell"/>
</dbReference>
<name>A0A1F5NSL6_9BACT</name>